<dbReference type="Proteomes" id="UP001299409">
    <property type="component" value="Unassembled WGS sequence"/>
</dbReference>
<organism evidence="2">
    <name type="scientific">Intestinibacter bartlettii</name>
    <dbReference type="NCBI Taxonomy" id="261299"/>
    <lineage>
        <taxon>Bacteria</taxon>
        <taxon>Bacillati</taxon>
        <taxon>Bacillota</taxon>
        <taxon>Clostridia</taxon>
        <taxon>Peptostreptococcales</taxon>
        <taxon>Peptostreptococcaceae</taxon>
        <taxon>Intestinibacter</taxon>
    </lineage>
</organism>
<dbReference type="AlphaFoldDB" id="A0A6N3DQJ7"/>
<proteinExistence type="predicted"/>
<dbReference type="RefSeq" id="WP_007286930.1">
    <property type="nucleotide sequence ID" value="NZ_BAABXU010000001.1"/>
</dbReference>
<reference evidence="1 3" key="2">
    <citation type="submission" date="2021-10" db="EMBL/GenBank/DDBJ databases">
        <title>Collection of gut derived symbiotic bacterial strains cultured from healthy donors.</title>
        <authorList>
            <person name="Lin H."/>
            <person name="Littmann E."/>
            <person name="Claire K."/>
            <person name="Pamer E."/>
        </authorList>
    </citation>
    <scope>NUCLEOTIDE SEQUENCE [LARGE SCALE GENOMIC DNA]</scope>
    <source>
        <strain evidence="1 3">MSK.17.68</strain>
    </source>
</reference>
<keyword evidence="3" id="KW-1185">Reference proteome</keyword>
<sequence>MSLFLGKIHYWLFNKILWFENLEEEIIKFAQENGLDVDSIRGEIESKYGKKLENKNLEEIIDTDNIHGWLQNRIHCAEGRMAAWTSFLIENGKIGDLEKIYVKQAKEAADEVKSERNVETATEIYDCMNDYILDGMPCDRVNEITYSGEDAVQWIRRICVHKDIWEKEDVDVNIFYRLRSMWIKEFVHELNSNFRYIEFDDKEFCISKNK</sequence>
<name>A0A6N3DQJ7_9FIRM</name>
<protein>
    <submittedName>
        <fullName evidence="2">Uncharacterized protein</fullName>
    </submittedName>
</protein>
<reference evidence="2" key="1">
    <citation type="submission" date="2019-11" db="EMBL/GenBank/DDBJ databases">
        <authorList>
            <person name="Feng L."/>
        </authorList>
    </citation>
    <scope>NUCLEOTIDE SEQUENCE</scope>
    <source>
        <strain evidence="2">IbartlettiiLFYP30</strain>
    </source>
</reference>
<accession>A0A6N3DQJ7</accession>
<evidence type="ECO:0000313" key="2">
    <source>
        <dbReference type="EMBL" id="VYU29578.1"/>
    </source>
</evidence>
<gene>
    <name evidence="2" type="ORF">IBLFYP30_02278</name>
    <name evidence="1" type="ORF">LIP50_08920</name>
</gene>
<evidence type="ECO:0000313" key="3">
    <source>
        <dbReference type="Proteomes" id="UP001299409"/>
    </source>
</evidence>
<dbReference type="EMBL" id="JAJBMB010000007">
    <property type="protein sequence ID" value="MCB5446320.1"/>
    <property type="molecule type" value="Genomic_DNA"/>
</dbReference>
<dbReference type="EMBL" id="CACRUE010000033">
    <property type="protein sequence ID" value="VYU29578.1"/>
    <property type="molecule type" value="Genomic_DNA"/>
</dbReference>
<evidence type="ECO:0000313" key="1">
    <source>
        <dbReference type="EMBL" id="MCB5446320.1"/>
    </source>
</evidence>
<dbReference type="GeneID" id="89565129"/>